<name>A0ABQ1ZAI2_9BACT</name>
<dbReference type="RefSeq" id="WP_188939326.1">
    <property type="nucleotide sequence ID" value="NZ_BMIA01000009.1"/>
</dbReference>
<gene>
    <name evidence="2" type="ORF">GCM10007423_63220</name>
</gene>
<evidence type="ECO:0000313" key="2">
    <source>
        <dbReference type="EMBL" id="GGH55559.1"/>
    </source>
</evidence>
<evidence type="ECO:0000313" key="3">
    <source>
        <dbReference type="Proteomes" id="UP000600214"/>
    </source>
</evidence>
<keyword evidence="1" id="KW-1133">Transmembrane helix</keyword>
<proteinExistence type="predicted"/>
<protein>
    <submittedName>
        <fullName evidence="2">Uncharacterized protein</fullName>
    </submittedName>
</protein>
<comment type="caution">
    <text evidence="2">The sequence shown here is derived from an EMBL/GenBank/DDBJ whole genome shotgun (WGS) entry which is preliminary data.</text>
</comment>
<dbReference type="Proteomes" id="UP000600214">
    <property type="component" value="Unassembled WGS sequence"/>
</dbReference>
<dbReference type="EMBL" id="BMIA01000009">
    <property type="protein sequence ID" value="GGH55559.1"/>
    <property type="molecule type" value="Genomic_DNA"/>
</dbReference>
<feature type="transmembrane region" description="Helical" evidence="1">
    <location>
        <begin position="141"/>
        <end position="159"/>
    </location>
</feature>
<reference evidence="3" key="1">
    <citation type="journal article" date="2019" name="Int. J. Syst. Evol. Microbiol.">
        <title>The Global Catalogue of Microorganisms (GCM) 10K type strain sequencing project: providing services to taxonomists for standard genome sequencing and annotation.</title>
        <authorList>
            <consortium name="The Broad Institute Genomics Platform"/>
            <consortium name="The Broad Institute Genome Sequencing Center for Infectious Disease"/>
            <person name="Wu L."/>
            <person name="Ma J."/>
        </authorList>
    </citation>
    <scope>NUCLEOTIDE SEQUENCE [LARGE SCALE GENOMIC DNA]</scope>
    <source>
        <strain evidence="3">CGMCC 1.15288</strain>
    </source>
</reference>
<keyword evidence="1" id="KW-0472">Membrane</keyword>
<keyword evidence="1" id="KW-0812">Transmembrane</keyword>
<organism evidence="2 3">
    <name type="scientific">Dyadobacter endophyticus</name>
    <dbReference type="NCBI Taxonomy" id="1749036"/>
    <lineage>
        <taxon>Bacteria</taxon>
        <taxon>Pseudomonadati</taxon>
        <taxon>Bacteroidota</taxon>
        <taxon>Cytophagia</taxon>
        <taxon>Cytophagales</taxon>
        <taxon>Spirosomataceae</taxon>
        <taxon>Dyadobacter</taxon>
    </lineage>
</organism>
<sequence length="162" mass="17582">MAKEIKCPKCGSTQITANKKGFSLGKAIAGTVAVGPVGAIAGVHGSSNIIISCLSCGHSWTPKIEVEQAQNDISRTTPSYLLSEAWHRDFVAAYEEGRRELANSILRSNDPSAFSKRGIDLFYNDLPIHQAESRTGKQPNGIMMVVVFFIVVLAIILVFELF</sequence>
<keyword evidence="3" id="KW-1185">Reference proteome</keyword>
<accession>A0ABQ1ZAI2</accession>
<evidence type="ECO:0000256" key="1">
    <source>
        <dbReference type="SAM" id="Phobius"/>
    </source>
</evidence>